<feature type="compositionally biased region" description="Basic residues" evidence="1">
    <location>
        <begin position="315"/>
        <end position="324"/>
    </location>
</feature>
<dbReference type="PANTHER" id="PTHR12126:SF11">
    <property type="entry name" value="NADH DEHYDROGENASE [UBIQUINONE] 1 ALPHA SUBCOMPLEX SUBUNIT 9, MITOCHONDRIAL"/>
    <property type="match status" value="1"/>
</dbReference>
<evidence type="ECO:0000313" key="4">
    <source>
        <dbReference type="Proteomes" id="UP000191110"/>
    </source>
</evidence>
<sequence>MKPSTICIVGGTGFVGSHLAARLAASGYQLRLLTRHPQRHRDLSLLPGVSLHQADVFDDAALAEHFEGCDAVISLVGILNEKGRDGSGFRRAHVELPRKIVEVCRKVGIKRLIHMSALNAATISPSFYLRTKGEGEKVIIAAGRNGMAVTRICPSVIFGPDDSFLNRFTALLRLSPIAFPLACAEARFAPVYVGDVVEAFAVCLDDPTTIGERYELCGPESYTLKELVEYAAESAGLKRLIIGLPDALSKLQASILEWLPGKPFSRDNYNSLQIDSICKQDGLAALGVSPTRLKSFRPGANYQKSDRARYDDHRRRAGRHTLSE</sequence>
<dbReference type="CDD" id="cd05271">
    <property type="entry name" value="NDUFA9_like_SDR_a"/>
    <property type="match status" value="1"/>
</dbReference>
<evidence type="ECO:0000256" key="1">
    <source>
        <dbReference type="SAM" id="MobiDB-lite"/>
    </source>
</evidence>
<dbReference type="AlphaFoldDB" id="A0A1T2KZZ2"/>
<accession>A0A1T2KZZ2</accession>
<comment type="caution">
    <text evidence="3">The sequence shown here is derived from an EMBL/GenBank/DDBJ whole genome shotgun (WGS) entry which is preliminary data.</text>
</comment>
<evidence type="ECO:0000259" key="2">
    <source>
        <dbReference type="Pfam" id="PF01370"/>
    </source>
</evidence>
<name>A0A1T2KZZ2_9GAMM</name>
<dbReference type="InterPro" id="IPR036291">
    <property type="entry name" value="NAD(P)-bd_dom_sf"/>
</dbReference>
<dbReference type="GO" id="GO:0044877">
    <property type="term" value="F:protein-containing complex binding"/>
    <property type="evidence" value="ECO:0007669"/>
    <property type="project" value="TreeGrafter"/>
</dbReference>
<dbReference type="Gene3D" id="3.40.50.720">
    <property type="entry name" value="NAD(P)-binding Rossmann-like Domain"/>
    <property type="match status" value="1"/>
</dbReference>
<reference evidence="3 4" key="1">
    <citation type="submission" date="2016-11" db="EMBL/GenBank/DDBJ databases">
        <title>Mixed transmission modes and dynamic genome evolution in an obligate animal-bacterial symbiosis.</title>
        <authorList>
            <person name="Russell S.L."/>
            <person name="Corbett-Detig R.B."/>
            <person name="Cavanaugh C.M."/>
        </authorList>
    </citation>
    <scope>NUCLEOTIDE SEQUENCE [LARGE SCALE GENOMIC DNA]</scope>
    <source>
        <strain evidence="3">Sveles-Q1</strain>
    </source>
</reference>
<dbReference type="Pfam" id="PF01370">
    <property type="entry name" value="Epimerase"/>
    <property type="match status" value="1"/>
</dbReference>
<dbReference type="Proteomes" id="UP000191110">
    <property type="component" value="Unassembled WGS sequence"/>
</dbReference>
<dbReference type="SUPFAM" id="SSF51735">
    <property type="entry name" value="NAD(P)-binding Rossmann-fold domains"/>
    <property type="match status" value="1"/>
</dbReference>
<feature type="domain" description="NAD-dependent epimerase/dehydratase" evidence="2">
    <location>
        <begin position="6"/>
        <end position="215"/>
    </location>
</feature>
<dbReference type="OrthoDB" id="9776313at2"/>
<keyword evidence="4" id="KW-1185">Reference proteome</keyword>
<organism evidence="3 4">
    <name type="scientific">Solemya pervernicosa gill symbiont</name>
    <dbReference type="NCBI Taxonomy" id="642797"/>
    <lineage>
        <taxon>Bacteria</taxon>
        <taxon>Pseudomonadati</taxon>
        <taxon>Pseudomonadota</taxon>
        <taxon>Gammaproteobacteria</taxon>
        <taxon>sulfur-oxidizing symbionts</taxon>
    </lineage>
</organism>
<dbReference type="InterPro" id="IPR051207">
    <property type="entry name" value="ComplexI_NDUFA9_subunit"/>
</dbReference>
<gene>
    <name evidence="3" type="ORF">BOW53_15625</name>
</gene>
<feature type="compositionally biased region" description="Basic and acidic residues" evidence="1">
    <location>
        <begin position="304"/>
        <end position="314"/>
    </location>
</feature>
<protein>
    <submittedName>
        <fullName evidence="3">Epimerase</fullName>
    </submittedName>
</protein>
<evidence type="ECO:0000313" key="3">
    <source>
        <dbReference type="EMBL" id="OOZ38423.1"/>
    </source>
</evidence>
<proteinExistence type="predicted"/>
<dbReference type="InterPro" id="IPR001509">
    <property type="entry name" value="Epimerase_deHydtase"/>
</dbReference>
<feature type="region of interest" description="Disordered" evidence="1">
    <location>
        <begin position="303"/>
        <end position="324"/>
    </location>
</feature>
<dbReference type="RefSeq" id="WP_078485018.1">
    <property type="nucleotide sequence ID" value="NZ_MPRL01000093.1"/>
</dbReference>
<dbReference type="EMBL" id="MPRL01000093">
    <property type="protein sequence ID" value="OOZ38423.1"/>
    <property type="molecule type" value="Genomic_DNA"/>
</dbReference>
<dbReference type="PANTHER" id="PTHR12126">
    <property type="entry name" value="NADH-UBIQUINONE OXIDOREDUCTASE 39 KDA SUBUNIT-RELATED"/>
    <property type="match status" value="1"/>
</dbReference>